<dbReference type="OrthoDB" id="410701at2759"/>
<organism evidence="2 3">
    <name type="scientific">Purpureocillium takamizusanense</name>
    <dbReference type="NCBI Taxonomy" id="2060973"/>
    <lineage>
        <taxon>Eukaryota</taxon>
        <taxon>Fungi</taxon>
        <taxon>Dikarya</taxon>
        <taxon>Ascomycota</taxon>
        <taxon>Pezizomycotina</taxon>
        <taxon>Sordariomycetes</taxon>
        <taxon>Hypocreomycetidae</taxon>
        <taxon>Hypocreales</taxon>
        <taxon>Ophiocordycipitaceae</taxon>
        <taxon>Purpureocillium</taxon>
    </lineage>
</organism>
<dbReference type="Proteomes" id="UP000829364">
    <property type="component" value="Chromosome 3"/>
</dbReference>
<keyword evidence="3" id="KW-1185">Reference proteome</keyword>
<evidence type="ECO:0000256" key="1">
    <source>
        <dbReference type="SAM" id="MobiDB-lite"/>
    </source>
</evidence>
<dbReference type="GeneID" id="72065942"/>
<evidence type="ECO:0000313" key="2">
    <source>
        <dbReference type="EMBL" id="UNI17658.1"/>
    </source>
</evidence>
<dbReference type="RefSeq" id="XP_047841139.1">
    <property type="nucleotide sequence ID" value="XM_047985162.1"/>
</dbReference>
<feature type="compositionally biased region" description="Basic and acidic residues" evidence="1">
    <location>
        <begin position="106"/>
        <end position="120"/>
    </location>
</feature>
<accession>A0A9Q8V9E6</accession>
<dbReference type="AlphaFoldDB" id="A0A9Q8V9E6"/>
<dbReference type="KEGG" id="ptkz:JDV02_003986"/>
<dbReference type="EMBL" id="CP086356">
    <property type="protein sequence ID" value="UNI17658.1"/>
    <property type="molecule type" value="Genomic_DNA"/>
</dbReference>
<proteinExistence type="predicted"/>
<protein>
    <recommendedName>
        <fullName evidence="4">Prefoldin subunit 3</fullName>
    </recommendedName>
</protein>
<gene>
    <name evidence="2" type="ORF">JDV02_003986</name>
</gene>
<sequence length="997" mass="112477">MLSNATRELGRRWPLQGRSLAAAFLTPRGQPSRRGTIRAATSQAVAVARDDTDEVSRKQSLLGSHSETIQAAVDYKASNPTRAAQNHAAAHDETTDEAHMTEFGHVDGDLHASSGRRPEKPTALSRRHKAHDNEIEASQRVVEMTTGTILRKVLGKESDSVYWKRKVAEARSLRLPIILLQMMMRNEAQRHGGGSALLQLLPDELEWRRLLNLVCRMGFSVEQLEEYQYVLQGTSDDERCRRLLALEGAAPMFLFSFLVRSSSRLTDVPTLAKLIDSCPAYYAIGKQGPRRHGREHPTARTVTEKALHLGQDKFELIMRLLTRQCLRIEPRLVVRLAEVAARHIQSIATYAEEPRKLFVVQCEVFNKCLQIFRPHAGVQMAQRSLPNAYFWEAQRILLAMSDSLNKPLLLDRGGFRAIREVLAGQPKNQVEMHSSTRHAPTWPPYLQPGDGMDERADPEENWSRTVSAGMLMQEAGFSKDEHDDALDILQGMTTDGSPTIQQRSLMRSDRHVGVWEASIRATRNAQEAWERFQNPPEPGAKPGLQQYAAMLEKLVLREADTSSRLLPGDKALNFPTHQEANLAEFERARMRPPSVAQLYHHMRLNGVKPRDNCLRILVANAESLDTAHRYLRESTEKGRIVRALMADEPERESLRAVPMGLFAAYIQACSKTEGKRGGRQLMRVVRLAEMRLDADDSRWSPYIWGLILKNLSQHHRALRMSLSEQVDMFLHVVERIERSHGVHPSTFVQLAKCIRKATRREVVKLVAELESGEETKRGSVRQLYDWQASACSSADGHRLSSGKPHSVQARTPLSLLSSAADRLKETFSKLVERESKSRAVLDARNVAPLERISARMDPVRSDHVHEYMLSLAFVGEFDEMARTLRWVMEQWGQEDVVEAMVGLDEPPTHGDFLEALCAFRFLAEPMLDREEASKVRASAAGLPLGWTWPDDEAVAAYVEMQHDESIVALRRVLDWVRARQAGGRSDDAGQGRAANQR</sequence>
<reference evidence="2" key="1">
    <citation type="submission" date="2021-11" db="EMBL/GenBank/DDBJ databases">
        <title>Purpureocillium_takamizusanense_genome.</title>
        <authorList>
            <person name="Nguyen N.-H."/>
        </authorList>
    </citation>
    <scope>NUCLEOTIDE SEQUENCE</scope>
    <source>
        <strain evidence="2">PT3</strain>
    </source>
</reference>
<evidence type="ECO:0000313" key="3">
    <source>
        <dbReference type="Proteomes" id="UP000829364"/>
    </source>
</evidence>
<name>A0A9Q8V9E6_9HYPO</name>
<feature type="region of interest" description="Disordered" evidence="1">
    <location>
        <begin position="106"/>
        <end position="133"/>
    </location>
</feature>
<evidence type="ECO:0008006" key="4">
    <source>
        <dbReference type="Google" id="ProtNLM"/>
    </source>
</evidence>